<evidence type="ECO:0000313" key="3">
    <source>
        <dbReference type="EMBL" id="QWT49169.1"/>
    </source>
</evidence>
<feature type="transmembrane region" description="Helical" evidence="1">
    <location>
        <begin position="204"/>
        <end position="224"/>
    </location>
</feature>
<evidence type="ECO:0000256" key="1">
    <source>
        <dbReference type="SAM" id="Phobius"/>
    </source>
</evidence>
<proteinExistence type="predicted"/>
<feature type="transmembrane region" description="Helical" evidence="1">
    <location>
        <begin position="315"/>
        <end position="336"/>
    </location>
</feature>
<accession>A0A975SNQ7</accession>
<name>A0A975SNQ7_9RHOO</name>
<dbReference type="Pfam" id="PF01757">
    <property type="entry name" value="Acyl_transf_3"/>
    <property type="match status" value="1"/>
</dbReference>
<dbReference type="RefSeq" id="WP_216127911.1">
    <property type="nucleotide sequence ID" value="NZ_CP064782.1"/>
</dbReference>
<keyword evidence="3" id="KW-0808">Transferase</keyword>
<feature type="transmembrane region" description="Helical" evidence="1">
    <location>
        <begin position="278"/>
        <end position="303"/>
    </location>
</feature>
<dbReference type="InterPro" id="IPR052728">
    <property type="entry name" value="O2_lipid_transport_reg"/>
</dbReference>
<dbReference type="PANTHER" id="PTHR11161:SF0">
    <property type="entry name" value="O-ACYLTRANSFERASE LIKE PROTEIN"/>
    <property type="match status" value="1"/>
</dbReference>
<evidence type="ECO:0000259" key="2">
    <source>
        <dbReference type="Pfam" id="PF01757"/>
    </source>
</evidence>
<protein>
    <submittedName>
        <fullName evidence="3">Acyltransferase</fullName>
    </submittedName>
</protein>
<keyword evidence="1" id="KW-0472">Membrane</keyword>
<evidence type="ECO:0000313" key="4">
    <source>
        <dbReference type="Proteomes" id="UP000683428"/>
    </source>
</evidence>
<organism evidence="3 4">
    <name type="scientific">Azospira inquinata</name>
    <dbReference type="NCBI Taxonomy" id="2785627"/>
    <lineage>
        <taxon>Bacteria</taxon>
        <taxon>Pseudomonadati</taxon>
        <taxon>Pseudomonadota</taxon>
        <taxon>Betaproteobacteria</taxon>
        <taxon>Rhodocyclales</taxon>
        <taxon>Rhodocyclaceae</taxon>
        <taxon>Azospira</taxon>
    </lineage>
</organism>
<dbReference type="KEGG" id="aiq:Azoinq_00680"/>
<feature type="domain" description="Acyltransferase 3" evidence="2">
    <location>
        <begin position="9"/>
        <end position="325"/>
    </location>
</feature>
<gene>
    <name evidence="3" type="ORF">Azoinq_00680</name>
</gene>
<dbReference type="Proteomes" id="UP000683428">
    <property type="component" value="Chromosome"/>
</dbReference>
<sequence length="363" mass="39769">MRAAPSRLVFVDVLKAVASQLIIFHHLAFYGPLSDVAQSLAPGLMHWFSDYARVAVQAFLVVGGFLAARGLAPQGELLSPHPLSLIAKRYLRLVLPFGAALVLAVVGAALARSCMDHDSIPGAPTAGQCLAHVLLLQNILDVDALSAGVWYVAIDFQLFALLVLVLWATRRVWGRGTQGAALGRMAVLGLALASLFYFNRDGEWDNWALYFAGAYGLGSLAYWATNPGRRPFWLGLMCVATLLALGVDFRVRIAVALMVALSLAWARRSGYLERWPQWAWVAFLARISYSVFLVHFPVCLVVNGVLVDYVVGSPWLAAMGMGAAWLTSLAAGALFYHYVESRAWDLCLGWFQTLRQGWRTTLQ</sequence>
<keyword evidence="1" id="KW-0812">Transmembrane</keyword>
<keyword evidence="3" id="KW-0012">Acyltransferase</keyword>
<feature type="transmembrane region" description="Helical" evidence="1">
    <location>
        <begin position="51"/>
        <end position="72"/>
    </location>
</feature>
<dbReference type="InterPro" id="IPR002656">
    <property type="entry name" value="Acyl_transf_3_dom"/>
</dbReference>
<feature type="transmembrane region" description="Helical" evidence="1">
    <location>
        <begin position="148"/>
        <end position="169"/>
    </location>
</feature>
<reference evidence="3" key="1">
    <citation type="submission" date="2020-11" db="EMBL/GenBank/DDBJ databases">
        <title>Azospira inquinata sp. nov.</title>
        <authorList>
            <person name="Moe W.M."/>
            <person name="Mikes M.C."/>
        </authorList>
    </citation>
    <scope>NUCLEOTIDE SEQUENCE</scope>
    <source>
        <strain evidence="3">Azo-3</strain>
    </source>
</reference>
<feature type="transmembrane region" description="Helical" evidence="1">
    <location>
        <begin position="231"/>
        <end position="247"/>
    </location>
</feature>
<keyword evidence="1" id="KW-1133">Transmembrane helix</keyword>
<feature type="transmembrane region" description="Helical" evidence="1">
    <location>
        <begin position="181"/>
        <end position="198"/>
    </location>
</feature>
<dbReference type="AlphaFoldDB" id="A0A975SNQ7"/>
<keyword evidence="4" id="KW-1185">Reference proteome</keyword>
<feature type="transmembrane region" description="Helical" evidence="1">
    <location>
        <begin position="12"/>
        <end position="31"/>
    </location>
</feature>
<dbReference type="EMBL" id="CP064782">
    <property type="protein sequence ID" value="QWT49169.1"/>
    <property type="molecule type" value="Genomic_DNA"/>
</dbReference>
<dbReference type="GO" id="GO:0016747">
    <property type="term" value="F:acyltransferase activity, transferring groups other than amino-acyl groups"/>
    <property type="evidence" value="ECO:0007669"/>
    <property type="project" value="InterPro"/>
</dbReference>
<feature type="transmembrane region" description="Helical" evidence="1">
    <location>
        <begin position="93"/>
        <end position="111"/>
    </location>
</feature>
<dbReference type="PANTHER" id="PTHR11161">
    <property type="entry name" value="O-ACYLTRANSFERASE"/>
    <property type="match status" value="1"/>
</dbReference>